<sequence length="494" mass="54998">MSLNACCRTSRPRKVIRIWILPCNKRCKRGGSPVWGLSVTPSDAPVRAIGDEQLAAIPGLFRDSRTLRQDLILSRTLSQMFPAQYQAKRYIEHVLYVSTTGVVVAYPRIPDEKLPAVLKAFAASRLIRPRAQSTSGADVAFMIIQARQVFLGARLLLTTSLISNGVPRGAILFEVLQQRLQDYLYAGTPPDELHVLLDQRGSLIATNQETFNDQEGNWLNTLPETVSGLSMPAMFQSGKGVLRGGDDLYFYRVLHDSELLLLNKVSINELRWSVIEQFSSIFIFVWLSLAALLVVTLFVVDHLLLNQMRLNARLTELGLVDALTQLANRRRLQADFKGLVRRLQGKQPIALLMIDIDRFKFINDNWGHTTGDEVLKHLATLCRALVRPHDLVARYGGEEFCVMLPATTLDDASRIAEKLRIGIEQSVCLPDPVMMLASAPSREVHLTVSIGVAELGADQVTGLEALVAKADRRLYAAKENGRNQVVSDDHLVSD</sequence>
<comment type="subunit">
    <text evidence="4">Homodimer.</text>
</comment>
<evidence type="ECO:0000256" key="19">
    <source>
        <dbReference type="SAM" id="Phobius"/>
    </source>
</evidence>
<dbReference type="EMBL" id="CP029693">
    <property type="protein sequence ID" value="AWY38944.1"/>
    <property type="molecule type" value="Genomic_DNA"/>
</dbReference>
<accession>A0A2Z4RG62</accession>
<dbReference type="InterPro" id="IPR000160">
    <property type="entry name" value="GGDEF_dom"/>
</dbReference>
<dbReference type="GO" id="GO:0030244">
    <property type="term" value="P:cellulose biosynthetic process"/>
    <property type="evidence" value="ECO:0007669"/>
    <property type="project" value="UniProtKB-KW"/>
</dbReference>
<dbReference type="GO" id="GO:0000166">
    <property type="term" value="F:nucleotide binding"/>
    <property type="evidence" value="ECO:0007669"/>
    <property type="project" value="UniProtKB-KW"/>
</dbReference>
<dbReference type="AlphaFoldDB" id="A0A2Z4RG62"/>
<evidence type="ECO:0000256" key="13">
    <source>
        <dbReference type="ARBA" id="ARBA00022916"/>
    </source>
</evidence>
<dbReference type="PANTHER" id="PTHR45138:SF9">
    <property type="entry name" value="DIGUANYLATE CYCLASE DGCM-RELATED"/>
    <property type="match status" value="1"/>
</dbReference>
<dbReference type="PROSITE" id="PS50887">
    <property type="entry name" value="GGDEF"/>
    <property type="match status" value="1"/>
</dbReference>
<evidence type="ECO:0000256" key="15">
    <source>
        <dbReference type="ARBA" id="ARBA00023136"/>
    </source>
</evidence>
<evidence type="ECO:0000256" key="4">
    <source>
        <dbReference type="ARBA" id="ARBA00011738"/>
    </source>
</evidence>
<keyword evidence="12" id="KW-0460">Magnesium</keyword>
<feature type="transmembrane region" description="Helical" evidence="19">
    <location>
        <begin position="281"/>
        <end position="305"/>
    </location>
</feature>
<keyword evidence="10" id="KW-0479">Metal-binding</keyword>
<evidence type="ECO:0000256" key="6">
    <source>
        <dbReference type="ARBA" id="ARBA00022475"/>
    </source>
</evidence>
<evidence type="ECO:0000256" key="3">
    <source>
        <dbReference type="ARBA" id="ARBA00005186"/>
    </source>
</evidence>
<gene>
    <name evidence="21" type="ORF">DKY63_03055</name>
</gene>
<keyword evidence="11" id="KW-0547">Nucleotide-binding</keyword>
<dbReference type="InterPro" id="IPR043128">
    <property type="entry name" value="Rev_trsase/Diguanyl_cyclase"/>
</dbReference>
<keyword evidence="15 19" id="KW-0472">Membrane</keyword>
<dbReference type="CDD" id="cd01949">
    <property type="entry name" value="GGDEF"/>
    <property type="match status" value="1"/>
</dbReference>
<evidence type="ECO:0000256" key="1">
    <source>
        <dbReference type="ARBA" id="ARBA00001946"/>
    </source>
</evidence>
<evidence type="ECO:0000256" key="14">
    <source>
        <dbReference type="ARBA" id="ARBA00022989"/>
    </source>
</evidence>
<evidence type="ECO:0000256" key="8">
    <source>
        <dbReference type="ARBA" id="ARBA00022679"/>
    </source>
</evidence>
<keyword evidence="7" id="KW-0997">Cell inner membrane</keyword>
<comment type="cofactor">
    <cofactor evidence="1">
        <name>Mg(2+)</name>
        <dbReference type="ChEBI" id="CHEBI:18420"/>
    </cofactor>
</comment>
<dbReference type="InterPro" id="IPR033416">
    <property type="entry name" value="CHASE7"/>
</dbReference>
<dbReference type="Pfam" id="PF17151">
    <property type="entry name" value="CHASE7"/>
    <property type="match status" value="1"/>
</dbReference>
<evidence type="ECO:0000313" key="21">
    <source>
        <dbReference type="EMBL" id="AWY38944.1"/>
    </source>
</evidence>
<keyword evidence="8" id="KW-0808">Transferase</keyword>
<comment type="function">
    <text evidence="18">Catalyzes the synthesis of cyclic-di-GMP (c-di-GMP) via the condensation of 2 GTP molecules. Cyclic-di-GMP is a second messenger which controls cell surface-associated traits in bacteria. Involved in the regulation of cellulose production.</text>
</comment>
<organism evidence="21 22">
    <name type="scientific">Pseudomonas putida</name>
    <name type="common">Arthrobacter siderocapsulatus</name>
    <dbReference type="NCBI Taxonomy" id="303"/>
    <lineage>
        <taxon>Bacteria</taxon>
        <taxon>Pseudomonadati</taxon>
        <taxon>Pseudomonadota</taxon>
        <taxon>Gammaproteobacteria</taxon>
        <taxon>Pseudomonadales</taxon>
        <taxon>Pseudomonadaceae</taxon>
        <taxon>Pseudomonas</taxon>
    </lineage>
</organism>
<proteinExistence type="predicted"/>
<dbReference type="SMART" id="SM00267">
    <property type="entry name" value="GGDEF"/>
    <property type="match status" value="1"/>
</dbReference>
<dbReference type="EC" id="2.7.7.65" evidence="5"/>
<keyword evidence="9 19" id="KW-0812">Transmembrane</keyword>
<comment type="pathway">
    <text evidence="3">Glycan metabolism; bacterial cellulose biosynthesis.</text>
</comment>
<dbReference type="GO" id="GO:0046872">
    <property type="term" value="F:metal ion binding"/>
    <property type="evidence" value="ECO:0007669"/>
    <property type="project" value="UniProtKB-KW"/>
</dbReference>
<reference evidence="21 22" key="1">
    <citation type="submission" date="2018-05" db="EMBL/GenBank/DDBJ databases">
        <title>Whole genome sequence of Pseudomonas putida JBC17.</title>
        <authorList>
            <person name="Lee Y.H."/>
            <person name="David K."/>
        </authorList>
    </citation>
    <scope>NUCLEOTIDE SEQUENCE [LARGE SCALE GENOMIC DNA]</scope>
    <source>
        <strain evidence="21 22">JBC17</strain>
    </source>
</reference>
<comment type="catalytic activity">
    <reaction evidence="17">
        <text>2 GTP = 3',3'-c-di-GMP + 2 diphosphate</text>
        <dbReference type="Rhea" id="RHEA:24898"/>
        <dbReference type="ChEBI" id="CHEBI:33019"/>
        <dbReference type="ChEBI" id="CHEBI:37565"/>
        <dbReference type="ChEBI" id="CHEBI:58805"/>
        <dbReference type="EC" id="2.7.7.65"/>
    </reaction>
</comment>
<dbReference type="InterPro" id="IPR050469">
    <property type="entry name" value="Diguanylate_Cyclase"/>
</dbReference>
<keyword evidence="14 19" id="KW-1133">Transmembrane helix</keyword>
<evidence type="ECO:0000259" key="20">
    <source>
        <dbReference type="PROSITE" id="PS50887"/>
    </source>
</evidence>
<keyword evidence="6" id="KW-1003">Cell membrane</keyword>
<dbReference type="FunFam" id="3.30.70.270:FF:000001">
    <property type="entry name" value="Diguanylate cyclase domain protein"/>
    <property type="match status" value="1"/>
</dbReference>
<evidence type="ECO:0000256" key="11">
    <source>
        <dbReference type="ARBA" id="ARBA00022741"/>
    </source>
</evidence>
<evidence type="ECO:0000256" key="10">
    <source>
        <dbReference type="ARBA" id="ARBA00022723"/>
    </source>
</evidence>
<dbReference type="SUPFAM" id="SSF55073">
    <property type="entry name" value="Nucleotide cyclase"/>
    <property type="match status" value="1"/>
</dbReference>
<dbReference type="Proteomes" id="UP000250299">
    <property type="component" value="Chromosome"/>
</dbReference>
<dbReference type="PANTHER" id="PTHR45138">
    <property type="entry name" value="REGULATORY COMPONENTS OF SENSORY TRANSDUCTION SYSTEM"/>
    <property type="match status" value="1"/>
</dbReference>
<keyword evidence="13" id="KW-0135">Cellulose biosynthesis</keyword>
<evidence type="ECO:0000256" key="9">
    <source>
        <dbReference type="ARBA" id="ARBA00022692"/>
    </source>
</evidence>
<dbReference type="OrthoDB" id="9813903at2"/>
<dbReference type="UniPathway" id="UPA00599"/>
<dbReference type="InterPro" id="IPR029787">
    <property type="entry name" value="Nucleotide_cyclase"/>
</dbReference>
<evidence type="ECO:0000256" key="16">
    <source>
        <dbReference type="ARBA" id="ARBA00031311"/>
    </source>
</evidence>
<dbReference type="GO" id="GO:0005886">
    <property type="term" value="C:plasma membrane"/>
    <property type="evidence" value="ECO:0007669"/>
    <property type="project" value="UniProtKB-SubCell"/>
</dbReference>
<evidence type="ECO:0000256" key="12">
    <source>
        <dbReference type="ARBA" id="ARBA00022842"/>
    </source>
</evidence>
<dbReference type="GO" id="GO:0052621">
    <property type="term" value="F:diguanylate cyclase activity"/>
    <property type="evidence" value="ECO:0007669"/>
    <property type="project" value="UniProtKB-EC"/>
</dbReference>
<evidence type="ECO:0000313" key="22">
    <source>
        <dbReference type="Proteomes" id="UP000250299"/>
    </source>
</evidence>
<dbReference type="NCBIfam" id="TIGR00254">
    <property type="entry name" value="GGDEF"/>
    <property type="match status" value="1"/>
</dbReference>
<evidence type="ECO:0000256" key="2">
    <source>
        <dbReference type="ARBA" id="ARBA00004429"/>
    </source>
</evidence>
<evidence type="ECO:0000256" key="17">
    <source>
        <dbReference type="ARBA" id="ARBA00034247"/>
    </source>
</evidence>
<feature type="domain" description="GGDEF" evidence="20">
    <location>
        <begin position="347"/>
        <end position="490"/>
    </location>
</feature>
<dbReference type="UniPathway" id="UPA00694"/>
<dbReference type="Pfam" id="PF00990">
    <property type="entry name" value="GGDEF"/>
    <property type="match status" value="1"/>
</dbReference>
<dbReference type="Gene3D" id="3.30.70.270">
    <property type="match status" value="1"/>
</dbReference>
<protein>
    <recommendedName>
        <fullName evidence="5">diguanylate cyclase</fullName>
        <ecNumber evidence="5">2.7.7.65</ecNumber>
    </recommendedName>
    <alternativeName>
        <fullName evidence="16">Cellulose synthesis regulatory protein</fullName>
    </alternativeName>
</protein>
<name>A0A2Z4RG62_PSEPU</name>
<evidence type="ECO:0000256" key="7">
    <source>
        <dbReference type="ARBA" id="ARBA00022519"/>
    </source>
</evidence>
<evidence type="ECO:0000256" key="5">
    <source>
        <dbReference type="ARBA" id="ARBA00012528"/>
    </source>
</evidence>
<comment type="subcellular location">
    <subcellularLocation>
        <location evidence="2">Cell inner membrane</location>
        <topology evidence="2">Multi-pass membrane protein</topology>
    </subcellularLocation>
</comment>
<evidence type="ECO:0000256" key="18">
    <source>
        <dbReference type="ARBA" id="ARBA00045634"/>
    </source>
</evidence>